<protein>
    <submittedName>
        <fullName evidence="1">Uncharacterized protein</fullName>
    </submittedName>
</protein>
<reference evidence="1" key="1">
    <citation type="submission" date="2020-04" db="EMBL/GenBank/DDBJ databases">
        <authorList>
            <person name="Zhang T."/>
        </authorList>
    </citation>
    <scope>NUCLEOTIDE SEQUENCE</scope>
    <source>
        <strain evidence="1">HKST-UBA02</strain>
    </source>
</reference>
<evidence type="ECO:0000313" key="1">
    <source>
        <dbReference type="EMBL" id="MCA9755689.1"/>
    </source>
</evidence>
<comment type="caution">
    <text evidence="1">The sequence shown here is derived from an EMBL/GenBank/DDBJ whole genome shotgun (WGS) entry which is preliminary data.</text>
</comment>
<name>A0A956SDW4_UNCEI</name>
<organism evidence="1 2">
    <name type="scientific">Eiseniibacteriota bacterium</name>
    <dbReference type="NCBI Taxonomy" id="2212470"/>
    <lineage>
        <taxon>Bacteria</taxon>
        <taxon>Candidatus Eiseniibacteriota</taxon>
    </lineage>
</organism>
<reference evidence="1" key="2">
    <citation type="journal article" date="2021" name="Microbiome">
        <title>Successional dynamics and alternative stable states in a saline activated sludge microbial community over 9 years.</title>
        <authorList>
            <person name="Wang Y."/>
            <person name="Ye J."/>
            <person name="Ju F."/>
            <person name="Liu L."/>
            <person name="Boyd J.A."/>
            <person name="Deng Y."/>
            <person name="Parks D.H."/>
            <person name="Jiang X."/>
            <person name="Yin X."/>
            <person name="Woodcroft B.J."/>
            <person name="Tyson G.W."/>
            <person name="Hugenholtz P."/>
            <person name="Polz M.F."/>
            <person name="Zhang T."/>
        </authorList>
    </citation>
    <scope>NUCLEOTIDE SEQUENCE</scope>
    <source>
        <strain evidence="1">HKST-UBA02</strain>
    </source>
</reference>
<dbReference type="AlphaFoldDB" id="A0A956SDW4"/>
<feature type="non-terminal residue" evidence="1">
    <location>
        <position position="326"/>
    </location>
</feature>
<evidence type="ECO:0000313" key="2">
    <source>
        <dbReference type="Proteomes" id="UP000739538"/>
    </source>
</evidence>
<dbReference type="EMBL" id="JAGQHS010000029">
    <property type="protein sequence ID" value="MCA9755689.1"/>
    <property type="molecule type" value="Genomic_DNA"/>
</dbReference>
<accession>A0A956SDW4</accession>
<gene>
    <name evidence="1" type="ORF">KDA27_07805</name>
</gene>
<proteinExistence type="predicted"/>
<dbReference type="Proteomes" id="UP000739538">
    <property type="component" value="Unassembled WGS sequence"/>
</dbReference>
<sequence>MRIGHRSVPGPRLSTPLHAVPAITLGILASVLAPIANAGLPEREQAGSGTGTVDIDRTTRVDANRIDMSTTNHGSFGYDIPNGDAGLIYPRSGQNTALFAGGLWIGALVNDSDLRISLAEYSFEYIPGRIEPDGSWDTNYDSNPRWRTYKIYRGDLPGSNPDYDEWPVQDGAPVDANGAPFQLGDQTLFSVYHDADPNAHNNGAGNTVPLGVEVQQTTFASDQVGAGSDIVFIQWKIVNKSDDDWHDAYVACWTDPDLGGAADDFVGCDPEQSLGYCYNATNNDNQYGSTPPALGIDLVQGPIVPSPGDVAWVSGVEVPDYRNLPM</sequence>